<evidence type="ECO:0000313" key="4">
    <source>
        <dbReference type="RefSeq" id="XP_018476429.2"/>
    </source>
</evidence>
<keyword evidence="2" id="KW-0342">GTP-binding</keyword>
<keyword evidence="3" id="KW-1185">Reference proteome</keyword>
<evidence type="ECO:0000256" key="1">
    <source>
        <dbReference type="ARBA" id="ARBA00022741"/>
    </source>
</evidence>
<dbReference type="GO" id="GO:0005525">
    <property type="term" value="F:GTP binding"/>
    <property type="evidence" value="ECO:0007669"/>
    <property type="project" value="UniProtKB-KW"/>
</dbReference>
<proteinExistence type="predicted"/>
<gene>
    <name evidence="4" type="primary">LOC108847629</name>
</gene>
<evidence type="ECO:0000256" key="2">
    <source>
        <dbReference type="ARBA" id="ARBA00023134"/>
    </source>
</evidence>
<evidence type="ECO:0000313" key="3">
    <source>
        <dbReference type="Proteomes" id="UP000504610"/>
    </source>
</evidence>
<dbReference type="OrthoDB" id="1123701at2759"/>
<sequence>MSTLYGSNILKGVGDEFGWWRGPSLFEAIDTIEPQPRALGNTILVDRLIARITINKRSEHVVTAEYSALFCSHRAIVGCEITEIRKDPENPFAADVNRARAGDTVIAYIKLKKITAVERFGTFPYFGSFALSDEGCCGVLAVGEVLGIPEWRGWWNFHIRRQLPRNVVEPWGFTYC</sequence>
<protein>
    <submittedName>
        <fullName evidence="4">Uncharacterized protein LOC108847629</fullName>
    </submittedName>
</protein>
<dbReference type="KEGG" id="rsz:108847629"/>
<organism evidence="3 4">
    <name type="scientific">Raphanus sativus</name>
    <name type="common">Radish</name>
    <name type="synonym">Raphanus raphanistrum var. sativus</name>
    <dbReference type="NCBI Taxonomy" id="3726"/>
    <lineage>
        <taxon>Eukaryota</taxon>
        <taxon>Viridiplantae</taxon>
        <taxon>Streptophyta</taxon>
        <taxon>Embryophyta</taxon>
        <taxon>Tracheophyta</taxon>
        <taxon>Spermatophyta</taxon>
        <taxon>Magnoliopsida</taxon>
        <taxon>eudicotyledons</taxon>
        <taxon>Gunneridae</taxon>
        <taxon>Pentapetalae</taxon>
        <taxon>rosids</taxon>
        <taxon>malvids</taxon>
        <taxon>Brassicales</taxon>
        <taxon>Brassicaceae</taxon>
        <taxon>Brassiceae</taxon>
        <taxon>Raphanus</taxon>
    </lineage>
</organism>
<dbReference type="RefSeq" id="XP_018476429.2">
    <property type="nucleotide sequence ID" value="XM_018620927.2"/>
</dbReference>
<dbReference type="AlphaFoldDB" id="A0A6J0MWA7"/>
<name>A0A6J0MWA7_RAPSA</name>
<dbReference type="GeneID" id="108847629"/>
<dbReference type="InterPro" id="IPR009001">
    <property type="entry name" value="Transl_elong_EF1A/Init_IF2_C"/>
</dbReference>
<dbReference type="Gene3D" id="2.40.30.10">
    <property type="entry name" value="Translation factors"/>
    <property type="match status" value="1"/>
</dbReference>
<keyword evidence="1" id="KW-0547">Nucleotide-binding</keyword>
<reference evidence="3" key="1">
    <citation type="journal article" date="2019" name="Database">
        <title>The radish genome database (RadishGD): an integrated information resource for radish genomics.</title>
        <authorList>
            <person name="Yu H.J."/>
            <person name="Baek S."/>
            <person name="Lee Y.J."/>
            <person name="Cho A."/>
            <person name="Mun J.H."/>
        </authorList>
    </citation>
    <scope>NUCLEOTIDE SEQUENCE [LARGE SCALE GENOMIC DNA]</scope>
    <source>
        <strain evidence="3">cv. WK10039</strain>
    </source>
</reference>
<dbReference type="Proteomes" id="UP000504610">
    <property type="component" value="Chromosome 3"/>
</dbReference>
<reference evidence="4" key="2">
    <citation type="submission" date="2025-08" db="UniProtKB">
        <authorList>
            <consortium name="RefSeq"/>
        </authorList>
    </citation>
    <scope>IDENTIFICATION</scope>
    <source>
        <tissue evidence="4">Leaf</tissue>
    </source>
</reference>
<accession>A0A6J0MWA7</accession>
<dbReference type="SUPFAM" id="SSF50465">
    <property type="entry name" value="EF-Tu/eEF-1alpha/eIF2-gamma C-terminal domain"/>
    <property type="match status" value="1"/>
</dbReference>